<dbReference type="SUPFAM" id="SSF53300">
    <property type="entry name" value="vWA-like"/>
    <property type="match status" value="1"/>
</dbReference>
<dbReference type="EMBL" id="AMRA01000029">
    <property type="protein sequence ID" value="EKF24772.1"/>
    <property type="molecule type" value="Genomic_DNA"/>
</dbReference>
<proteinExistence type="predicted"/>
<dbReference type="AlphaFoldDB" id="K5BGH8"/>
<evidence type="ECO:0000313" key="4">
    <source>
        <dbReference type="Proteomes" id="UP000006265"/>
    </source>
</evidence>
<dbReference type="InterPro" id="IPR036465">
    <property type="entry name" value="vWFA_dom_sf"/>
</dbReference>
<gene>
    <name evidence="3" type="ORF">C731_1211</name>
</gene>
<dbReference type="STRING" id="1122247.GCA_000379865_03627"/>
<evidence type="ECO:0000256" key="1">
    <source>
        <dbReference type="SAM" id="MobiDB-lite"/>
    </source>
</evidence>
<feature type="compositionally biased region" description="Low complexity" evidence="1">
    <location>
        <begin position="12"/>
        <end position="31"/>
    </location>
</feature>
<dbReference type="InterPro" id="IPR002035">
    <property type="entry name" value="VWF_A"/>
</dbReference>
<reference evidence="3 4" key="1">
    <citation type="journal article" date="2012" name="J. Bacteriol.">
        <title>Genome sequence of Mycobacterium hassiacum DSM 44199, a rare source of heat-stable mycobacterial proteins.</title>
        <authorList>
            <person name="Tiago I."/>
            <person name="Maranha A."/>
            <person name="Mendes V."/>
            <person name="Alarico S."/>
            <person name="Moynihan P.J."/>
            <person name="Clarke A.J."/>
            <person name="Macedo-Ribeiro S."/>
            <person name="Pereira P.J."/>
            <person name="Empadinhas N."/>
        </authorList>
    </citation>
    <scope>NUCLEOTIDE SEQUENCE [LARGE SCALE GENOMIC DNA]</scope>
    <source>
        <strain evidence="4">DSM 44199 / CIP 105218 / JCM 12690 / 3849</strain>
    </source>
</reference>
<keyword evidence="4" id="KW-1185">Reference proteome</keyword>
<evidence type="ECO:0000313" key="3">
    <source>
        <dbReference type="EMBL" id="EKF24772.1"/>
    </source>
</evidence>
<dbReference type="InterPro" id="IPR051266">
    <property type="entry name" value="CLCR"/>
</dbReference>
<dbReference type="SMART" id="SM00327">
    <property type="entry name" value="VWA"/>
    <property type="match status" value="1"/>
</dbReference>
<dbReference type="Pfam" id="PF13519">
    <property type="entry name" value="VWA_2"/>
    <property type="match status" value="1"/>
</dbReference>
<dbReference type="eggNOG" id="COG2304">
    <property type="taxonomic scope" value="Bacteria"/>
</dbReference>
<dbReference type="PROSITE" id="PS50234">
    <property type="entry name" value="VWFA"/>
    <property type="match status" value="1"/>
</dbReference>
<dbReference type="PANTHER" id="PTHR10579:SF43">
    <property type="entry name" value="ZINC FINGER (C3HC4-TYPE RING FINGER) FAMILY PROTEIN"/>
    <property type="match status" value="1"/>
</dbReference>
<dbReference type="Proteomes" id="UP000006265">
    <property type="component" value="Unassembled WGS sequence"/>
</dbReference>
<protein>
    <submittedName>
        <fullName evidence="3">von Willebrand factor type A domain protein</fullName>
    </submittedName>
</protein>
<dbReference type="Gene3D" id="3.40.50.410">
    <property type="entry name" value="von Willebrand factor, type A domain"/>
    <property type="match status" value="1"/>
</dbReference>
<organism evidence="3 4">
    <name type="scientific">Mycolicibacterium hassiacum (strain DSM 44199 / CIP 105218 / JCM 12690 / 3849)</name>
    <name type="common">Mycobacterium hassiacum</name>
    <dbReference type="NCBI Taxonomy" id="1122247"/>
    <lineage>
        <taxon>Bacteria</taxon>
        <taxon>Bacillati</taxon>
        <taxon>Actinomycetota</taxon>
        <taxon>Actinomycetes</taxon>
        <taxon>Mycobacteriales</taxon>
        <taxon>Mycobacteriaceae</taxon>
        <taxon>Mycolicibacterium</taxon>
    </lineage>
</organism>
<accession>K5BGH8</accession>
<name>K5BGH8_MYCHD</name>
<dbReference type="PATRIC" id="fig|1122247.3.peg.1166"/>
<evidence type="ECO:0000259" key="2">
    <source>
        <dbReference type="PROSITE" id="PS50234"/>
    </source>
</evidence>
<feature type="region of interest" description="Disordered" evidence="1">
    <location>
        <begin position="1"/>
        <end position="31"/>
    </location>
</feature>
<comment type="caution">
    <text evidence="3">The sequence shown here is derived from an EMBL/GenBank/DDBJ whole genome shotgun (WGS) entry which is preliminary data.</text>
</comment>
<dbReference type="PANTHER" id="PTHR10579">
    <property type="entry name" value="CALCIUM-ACTIVATED CHLORIDE CHANNEL REGULATOR"/>
    <property type="match status" value="1"/>
</dbReference>
<feature type="domain" description="VWFA" evidence="2">
    <location>
        <begin position="32"/>
        <end position="227"/>
    </location>
</feature>
<sequence>MLAGCTADRETSSPTTPAAPPESSAPVESSVPTVLIIDGSGSMNETDAPGPRIDAAKSAAHRLIDALPGASRIALETYGTTTGSAEKDRPAGCRDVTLLLPLGPLDRDAVNSAVDTITPSGYTPISLALETAAEQLPADDSAQAIVLISDGEETCDTPPCDTATRIKQSHPGLTVSTVGFKVDGAAADQLRCIADATGGLYVQAANADQLAARLLATRNLDEAHRSLTSSGRAGIELGASIGEIRSHHPDFPEAAQTGTVTVKWIDCDYTFTDGRLVSIAPHDGGRTIDGVATGDDITKAVELYGKPLATTRNSDNTTTVVLDADPNTDHAYRMTVENYAAARDSFAGTIRNIVLCRCKPRAPTRPEGVTDDTVRNMTFPVASCGVGERGWVNTVPIKLTDGRGEARTATGDFGGVSIADPELVGWLDVDGDGIEDAVIVYRCIGSTFDLCCAGRGSNDQFVRVFDFSDPAAPRPVGDLIAGGTSPVRGENYGETRRINRARVAGSAIITEETLIYPDSADPAGLSHPPDATIEVTHRYTPHGWESTERVIR</sequence>